<dbReference type="EMBL" id="JAUSVF010000001">
    <property type="protein sequence ID" value="MDQ0319046.1"/>
    <property type="molecule type" value="Genomic_DNA"/>
</dbReference>
<dbReference type="Gene3D" id="1.10.443.10">
    <property type="entry name" value="Intergrase catalytic core"/>
    <property type="match status" value="1"/>
</dbReference>
<gene>
    <name evidence="2" type="ORF">QO002_001184</name>
</gene>
<dbReference type="Proteomes" id="UP001230207">
    <property type="component" value="Unassembled WGS sequence"/>
</dbReference>
<dbReference type="InterPro" id="IPR011010">
    <property type="entry name" value="DNA_brk_join_enz"/>
</dbReference>
<accession>A0ABU0BLD4</accession>
<sequence>MGRVKFAIEDHHVRQAAYKAEREGFGSDITTLPDANETGLRLQMQGRTAAWVVRFRNSSVTIGYVYPQGDRTLTALSKVRGLARAVRSMLNDGKTKEDVKTFLGVYHGNGVGSGDVKKAAAEIVKREAEEATRKAIEAARPTTWTLRECVEETIRAKTDPATRETDRIGANTVKDYKLTFNRPAFTKLMDTHAVNITRGDIEDVRDEVRRTVGKSPAGAMKVVTYFRAVMTWCAQNNSSKSGLVGDAWWNMVTAPYEIRPRDRRPEIEAIVSTLLLAEQYLDKPLPGRAQRIAGVGHAALSGLWWLVLTCQRANAGMSLLGHDVVDDKVVGWRLAAWSKDVMKAGRAHALPIPAEAWEMVDRFRSKAKHGLSTQEWAFPSERKKGDVHVSASGVYRVLYRLAGRDELLQDVERERTKVIPRRTERRDLLAEAGIDWWSLQDLRRAITKALDEAGIPGGASVILAHEVKEKEAMAVSATERQRADFLRQRQAKVTQLAYGGAQHLALKREAIKVWCDAVLGEYARQKKLTMSNEDAA</sequence>
<evidence type="ECO:0000313" key="3">
    <source>
        <dbReference type="Proteomes" id="UP001230207"/>
    </source>
</evidence>
<evidence type="ECO:0000313" key="2">
    <source>
        <dbReference type="EMBL" id="MDQ0319046.1"/>
    </source>
</evidence>
<keyword evidence="2" id="KW-0238">DNA-binding</keyword>
<organism evidence="2 3">
    <name type="scientific">Pararhizobium capsulatum DSM 1112</name>
    <dbReference type="NCBI Taxonomy" id="1121113"/>
    <lineage>
        <taxon>Bacteria</taxon>
        <taxon>Pseudomonadati</taxon>
        <taxon>Pseudomonadota</taxon>
        <taxon>Alphaproteobacteria</taxon>
        <taxon>Hyphomicrobiales</taxon>
        <taxon>Rhizobiaceae</taxon>
        <taxon>Rhizobium/Agrobacterium group</taxon>
        <taxon>Pararhizobium</taxon>
    </lineage>
</organism>
<dbReference type="InterPro" id="IPR013762">
    <property type="entry name" value="Integrase-like_cat_sf"/>
</dbReference>
<dbReference type="RefSeq" id="WP_307227595.1">
    <property type="nucleotide sequence ID" value="NZ_JAUSVF010000001.1"/>
</dbReference>
<proteinExistence type="predicted"/>
<keyword evidence="1" id="KW-0233">DNA recombination</keyword>
<comment type="caution">
    <text evidence="2">The sequence shown here is derived from an EMBL/GenBank/DDBJ whole genome shotgun (WGS) entry which is preliminary data.</text>
</comment>
<reference evidence="2 3" key="1">
    <citation type="submission" date="2023-07" db="EMBL/GenBank/DDBJ databases">
        <title>Genomic Encyclopedia of Type Strains, Phase IV (KMG-IV): sequencing the most valuable type-strain genomes for metagenomic binning, comparative biology and taxonomic classification.</title>
        <authorList>
            <person name="Goeker M."/>
        </authorList>
    </citation>
    <scope>NUCLEOTIDE SEQUENCE [LARGE SCALE GENOMIC DNA]</scope>
    <source>
        <strain evidence="2 3">DSM 1112</strain>
    </source>
</reference>
<name>A0ABU0BLD4_9HYPH</name>
<keyword evidence="3" id="KW-1185">Reference proteome</keyword>
<evidence type="ECO:0000256" key="1">
    <source>
        <dbReference type="ARBA" id="ARBA00023172"/>
    </source>
</evidence>
<protein>
    <submittedName>
        <fullName evidence="2">DNA-binding FrmR family transcriptional regulator</fullName>
    </submittedName>
</protein>
<dbReference type="GO" id="GO:0003677">
    <property type="term" value="F:DNA binding"/>
    <property type="evidence" value="ECO:0007669"/>
    <property type="project" value="UniProtKB-KW"/>
</dbReference>
<dbReference type="SUPFAM" id="SSF56349">
    <property type="entry name" value="DNA breaking-rejoining enzymes"/>
    <property type="match status" value="1"/>
</dbReference>